<dbReference type="Gene3D" id="1.20.120.530">
    <property type="entry name" value="GntR ligand-binding domain-like"/>
    <property type="match status" value="1"/>
</dbReference>
<dbReference type="InterPro" id="IPR008920">
    <property type="entry name" value="TF_FadR/GntR_C"/>
</dbReference>
<dbReference type="CDD" id="cd07377">
    <property type="entry name" value="WHTH_GntR"/>
    <property type="match status" value="1"/>
</dbReference>
<keyword evidence="1" id="KW-0805">Transcription regulation</keyword>
<dbReference type="SMART" id="SM00345">
    <property type="entry name" value="HTH_GNTR"/>
    <property type="match status" value="1"/>
</dbReference>
<protein>
    <submittedName>
        <fullName evidence="5">Regulatory protein</fullName>
    </submittedName>
</protein>
<dbReference type="SMART" id="SM00895">
    <property type="entry name" value="FCD"/>
    <property type="match status" value="1"/>
</dbReference>
<accession>A0A0H5RR71</accession>
<evidence type="ECO:0000256" key="1">
    <source>
        <dbReference type="ARBA" id="ARBA00023015"/>
    </source>
</evidence>
<evidence type="ECO:0000259" key="4">
    <source>
        <dbReference type="PROSITE" id="PS50949"/>
    </source>
</evidence>
<dbReference type="PANTHER" id="PTHR43537:SF24">
    <property type="entry name" value="GLUCONATE OPERON TRANSCRIPTIONAL REPRESSOR"/>
    <property type="match status" value="1"/>
</dbReference>
<dbReference type="EMBL" id="CWKH01000001">
    <property type="protein sequence ID" value="CRZ15972.1"/>
    <property type="molecule type" value="Genomic_DNA"/>
</dbReference>
<dbReference type="GO" id="GO:0003700">
    <property type="term" value="F:DNA-binding transcription factor activity"/>
    <property type="evidence" value="ECO:0007669"/>
    <property type="project" value="InterPro"/>
</dbReference>
<gene>
    <name evidence="5" type="ORF">BN2156_02836</name>
</gene>
<evidence type="ECO:0000256" key="3">
    <source>
        <dbReference type="ARBA" id="ARBA00023163"/>
    </source>
</evidence>
<dbReference type="Pfam" id="PF07729">
    <property type="entry name" value="FCD"/>
    <property type="match status" value="1"/>
</dbReference>
<dbReference type="GO" id="GO:0003677">
    <property type="term" value="F:DNA binding"/>
    <property type="evidence" value="ECO:0007669"/>
    <property type="project" value="UniProtKB-KW"/>
</dbReference>
<keyword evidence="6" id="KW-1185">Reference proteome</keyword>
<evidence type="ECO:0000313" key="5">
    <source>
        <dbReference type="EMBL" id="CRZ15972.1"/>
    </source>
</evidence>
<dbReference type="Proteomes" id="UP000199147">
    <property type="component" value="Unassembled WGS sequence"/>
</dbReference>
<sequence length="250" mass="26338">MAVEQLRGLTAVGAVLSPLAGSGPRTDAVVARISAAIGLGVISDGEQLPSEIDLATQLGVSTVTLREALAILREQGLVVTKRGRGGGSFVRASAEDVHTRSLALLQELTVEGLRDLGDEHFAVAGATAVLATRRAVSADIARLRTLADRLANSQDAIASRRADSRFQIEIAVCSQSARLTRAEVNIQAELAAMVWLPRLGLDPAVEAATHHRLVDAIEAGDESAARSLAEEYGALTIRRLIGLRMELARA</sequence>
<dbReference type="Gene3D" id="1.10.10.10">
    <property type="entry name" value="Winged helix-like DNA-binding domain superfamily/Winged helix DNA-binding domain"/>
    <property type="match status" value="1"/>
</dbReference>
<dbReference type="PROSITE" id="PS50949">
    <property type="entry name" value="HTH_GNTR"/>
    <property type="match status" value="1"/>
</dbReference>
<dbReference type="AlphaFoldDB" id="A0A0H5RR71"/>
<keyword evidence="3" id="KW-0804">Transcription</keyword>
<dbReference type="InterPro" id="IPR000524">
    <property type="entry name" value="Tscrpt_reg_HTH_GntR"/>
</dbReference>
<dbReference type="InterPro" id="IPR036388">
    <property type="entry name" value="WH-like_DNA-bd_sf"/>
</dbReference>
<dbReference type="PANTHER" id="PTHR43537">
    <property type="entry name" value="TRANSCRIPTIONAL REGULATOR, GNTR FAMILY"/>
    <property type="match status" value="1"/>
</dbReference>
<evidence type="ECO:0000256" key="2">
    <source>
        <dbReference type="ARBA" id="ARBA00023125"/>
    </source>
</evidence>
<dbReference type="InterPro" id="IPR036390">
    <property type="entry name" value="WH_DNA-bd_sf"/>
</dbReference>
<dbReference type="Pfam" id="PF00392">
    <property type="entry name" value="GntR"/>
    <property type="match status" value="1"/>
</dbReference>
<dbReference type="SUPFAM" id="SSF46785">
    <property type="entry name" value="Winged helix' DNA-binding domain"/>
    <property type="match status" value="1"/>
</dbReference>
<dbReference type="PRINTS" id="PR00035">
    <property type="entry name" value="HTHGNTR"/>
</dbReference>
<name>A0A0H5RR71_9MYCO</name>
<evidence type="ECO:0000313" key="6">
    <source>
        <dbReference type="Proteomes" id="UP000199147"/>
    </source>
</evidence>
<reference evidence="6" key="1">
    <citation type="submission" date="2015-07" db="EMBL/GenBank/DDBJ databases">
        <authorList>
            <person name="Urmite Genomes"/>
        </authorList>
    </citation>
    <scope>NUCLEOTIDE SEQUENCE [LARGE SCALE GENOMIC DNA]</scope>
    <source>
        <strain evidence="6">type strain: ATCC 49404</strain>
    </source>
</reference>
<feature type="domain" description="HTH gntR-type" evidence="4">
    <location>
        <begin position="23"/>
        <end position="93"/>
    </location>
</feature>
<proteinExistence type="predicted"/>
<organism evidence="5 6">
    <name type="scientific">Mycolicibacterium neworleansense</name>
    <dbReference type="NCBI Taxonomy" id="146018"/>
    <lineage>
        <taxon>Bacteria</taxon>
        <taxon>Bacillati</taxon>
        <taxon>Actinomycetota</taxon>
        <taxon>Actinomycetes</taxon>
        <taxon>Mycobacteriales</taxon>
        <taxon>Mycobacteriaceae</taxon>
        <taxon>Mycolicibacterium</taxon>
    </lineage>
</organism>
<dbReference type="SUPFAM" id="SSF48008">
    <property type="entry name" value="GntR ligand-binding domain-like"/>
    <property type="match status" value="1"/>
</dbReference>
<dbReference type="STRING" id="146018.BN2156_02836"/>
<dbReference type="InterPro" id="IPR011711">
    <property type="entry name" value="GntR_C"/>
</dbReference>
<dbReference type="RefSeq" id="WP_210436606.1">
    <property type="nucleotide sequence ID" value="NZ_CWKH01000001.1"/>
</dbReference>
<keyword evidence="2" id="KW-0238">DNA-binding</keyword>